<dbReference type="PANTHER" id="PTHR24123">
    <property type="entry name" value="ANKYRIN REPEAT-CONTAINING"/>
    <property type="match status" value="1"/>
</dbReference>
<evidence type="ECO:0000256" key="1">
    <source>
        <dbReference type="ARBA" id="ARBA00022737"/>
    </source>
</evidence>
<protein>
    <recommendedName>
        <fullName evidence="5">Ankyrin repeat protein</fullName>
    </recommendedName>
</protein>
<evidence type="ECO:0000256" key="2">
    <source>
        <dbReference type="ARBA" id="ARBA00023043"/>
    </source>
</evidence>
<dbReference type="InterPro" id="IPR051165">
    <property type="entry name" value="Multifunctional_ANK_Repeat"/>
</dbReference>
<organism evidence="3 4">
    <name type="scientific">Lachnellula arida</name>
    <dbReference type="NCBI Taxonomy" id="1316785"/>
    <lineage>
        <taxon>Eukaryota</taxon>
        <taxon>Fungi</taxon>
        <taxon>Dikarya</taxon>
        <taxon>Ascomycota</taxon>
        <taxon>Pezizomycotina</taxon>
        <taxon>Leotiomycetes</taxon>
        <taxon>Helotiales</taxon>
        <taxon>Lachnaceae</taxon>
        <taxon>Lachnellula</taxon>
    </lineage>
</organism>
<evidence type="ECO:0008006" key="5">
    <source>
        <dbReference type="Google" id="ProtNLM"/>
    </source>
</evidence>
<name>A0A8T9BIB9_9HELO</name>
<evidence type="ECO:0000313" key="3">
    <source>
        <dbReference type="EMBL" id="TVY18143.1"/>
    </source>
</evidence>
<sequence>MQPGNQTPIEEHPADTRQQILKPHEVALEKCWAACETGDVNRFTNQLKESFEDLNDGSVGTLLRRLVKKGWSEGMRCLLEEGADPTLVTASILVKECRSAAILQLLAEFGMDYKSGDYNMLAYVSGPTASRREILDWLLDQGLDINGPTNDTVKGANRLYRDNTVKVLNAAAAHGDIDLFDHLVSRGAKPYHSNALHNAVRSKNAVAMVTHLVETYHLDVNASDACNGLNELDLVGLKDTPKYALSYALRACNTPAAEVLLKYGAKIREALSYAITPQKISAVKLLLDAGADPSDGLCDAIVRDYLEVAQLCLEYGGDVAAGEARDQFVAGFGGSYTGMSNEMRELLDEWKHKQQESPEA</sequence>
<keyword evidence="4" id="KW-1185">Reference proteome</keyword>
<proteinExistence type="predicted"/>
<dbReference type="EMBL" id="QGMF01000193">
    <property type="protein sequence ID" value="TVY18143.1"/>
    <property type="molecule type" value="Genomic_DNA"/>
</dbReference>
<keyword evidence="1" id="KW-0677">Repeat</keyword>
<comment type="caution">
    <text evidence="3">The sequence shown here is derived from an EMBL/GenBank/DDBJ whole genome shotgun (WGS) entry which is preliminary data.</text>
</comment>
<dbReference type="Proteomes" id="UP000469559">
    <property type="component" value="Unassembled WGS sequence"/>
</dbReference>
<gene>
    <name evidence="3" type="ORF">LARI1_G003648</name>
</gene>
<reference evidence="3 4" key="1">
    <citation type="submission" date="2018-05" db="EMBL/GenBank/DDBJ databases">
        <title>Whole genome sequencing for identification of molecular markers to develop diagnostic detection tools for the regulated plant pathogen Lachnellula willkommii.</title>
        <authorList>
            <person name="Giroux E."/>
            <person name="Bilodeau G."/>
        </authorList>
    </citation>
    <scope>NUCLEOTIDE SEQUENCE [LARGE SCALE GENOMIC DNA]</scope>
    <source>
        <strain evidence="3 4">CBS 203.66</strain>
    </source>
</reference>
<dbReference type="AlphaFoldDB" id="A0A8T9BIB9"/>
<dbReference type="Gene3D" id="1.25.40.20">
    <property type="entry name" value="Ankyrin repeat-containing domain"/>
    <property type="match status" value="2"/>
</dbReference>
<dbReference type="SUPFAM" id="SSF48403">
    <property type="entry name" value="Ankyrin repeat"/>
    <property type="match status" value="1"/>
</dbReference>
<keyword evidence="2" id="KW-0040">ANK repeat</keyword>
<dbReference type="OrthoDB" id="539213at2759"/>
<dbReference type="InterPro" id="IPR036770">
    <property type="entry name" value="Ankyrin_rpt-contain_sf"/>
</dbReference>
<evidence type="ECO:0000313" key="4">
    <source>
        <dbReference type="Proteomes" id="UP000469559"/>
    </source>
</evidence>
<accession>A0A8T9BIB9</accession>
<dbReference type="PANTHER" id="PTHR24123:SF33">
    <property type="entry name" value="PROTEIN HOS4"/>
    <property type="match status" value="1"/>
</dbReference>